<dbReference type="EMBL" id="LBHU01000003">
    <property type="protein sequence ID" value="KLI63172.1"/>
    <property type="molecule type" value="Genomic_DNA"/>
</dbReference>
<feature type="domain" description="Pyridoxamine 5'-phosphate oxidase Alr4036 family FMN-binding" evidence="1">
    <location>
        <begin position="25"/>
        <end position="94"/>
    </location>
</feature>
<dbReference type="PATRIC" id="fig|874156.12.peg.2218"/>
<evidence type="ECO:0000259" key="1">
    <source>
        <dbReference type="Pfam" id="PF12766"/>
    </source>
</evidence>
<sequence>MTSFSDIAADITSRLSDGASNRRSAMHTAVVATTDAELRVMVLRGYDAATMTLRFHTDARSPKCAVVGDGSPVGVLFYDKQAKIQLRCKGTGRIERDTPAAGAAWDESTNFAKRCYLGEGPGALTFEPSSGLPEWIEGKEPTAQQVAPARVNFAVLLVELAQVDWFYLSNDGHRRAIIDMASGEGQWISP</sequence>
<dbReference type="STRING" id="874156.GCA_001021555_02272"/>
<proteinExistence type="predicted"/>
<dbReference type="Gene3D" id="2.30.110.10">
    <property type="entry name" value="Electron Transport, Fmn-binding Protein, Chain A"/>
    <property type="match status" value="1"/>
</dbReference>
<gene>
    <name evidence="2" type="ORF">AAV99_10825</name>
</gene>
<dbReference type="Proteomes" id="UP000053455">
    <property type="component" value="Unassembled WGS sequence"/>
</dbReference>
<comment type="caution">
    <text evidence="2">The sequence shown here is derived from an EMBL/GenBank/DDBJ whole genome shotgun (WGS) entry which is preliminary data.</text>
</comment>
<dbReference type="GO" id="GO:0010181">
    <property type="term" value="F:FMN binding"/>
    <property type="evidence" value="ECO:0007669"/>
    <property type="project" value="InterPro"/>
</dbReference>
<dbReference type="AlphaFoldDB" id="A0A0H0XMI3"/>
<organism evidence="2 3">
    <name type="scientific">Aurantiacibacter marinus</name>
    <dbReference type="NCBI Taxonomy" id="874156"/>
    <lineage>
        <taxon>Bacteria</taxon>
        <taxon>Pseudomonadati</taxon>
        <taxon>Pseudomonadota</taxon>
        <taxon>Alphaproteobacteria</taxon>
        <taxon>Sphingomonadales</taxon>
        <taxon>Erythrobacteraceae</taxon>
        <taxon>Aurantiacibacter</taxon>
    </lineage>
</organism>
<dbReference type="SUPFAM" id="SSF50475">
    <property type="entry name" value="FMN-binding split barrel"/>
    <property type="match status" value="1"/>
</dbReference>
<dbReference type="InterPro" id="IPR024624">
    <property type="entry name" value="Pyridox_Oxase_Alr4036_FMN-bd"/>
</dbReference>
<evidence type="ECO:0000313" key="2">
    <source>
        <dbReference type="EMBL" id="KLI63172.1"/>
    </source>
</evidence>
<reference evidence="2 3" key="1">
    <citation type="submission" date="2015-04" db="EMBL/GenBank/DDBJ databases">
        <title>The draft genome sequence of Erythrobacter marinus HWDM-33.</title>
        <authorList>
            <person name="Zhuang L."/>
            <person name="Liu Y."/>
            <person name="Shao Z."/>
        </authorList>
    </citation>
    <scope>NUCLEOTIDE SEQUENCE [LARGE SCALE GENOMIC DNA]</scope>
    <source>
        <strain evidence="2 3">HWDM-33</strain>
    </source>
</reference>
<dbReference type="InterPro" id="IPR012349">
    <property type="entry name" value="Split_barrel_FMN-bd"/>
</dbReference>
<keyword evidence="3" id="KW-1185">Reference proteome</keyword>
<name>A0A0H0XMI3_9SPHN</name>
<evidence type="ECO:0000313" key="3">
    <source>
        <dbReference type="Proteomes" id="UP000053455"/>
    </source>
</evidence>
<dbReference type="Pfam" id="PF12766">
    <property type="entry name" value="Pyridox_oxase_2"/>
    <property type="match status" value="1"/>
</dbReference>
<protein>
    <submittedName>
        <fullName evidence="2">Flavin-binding protein</fullName>
    </submittedName>
</protein>
<dbReference type="RefSeq" id="WP_047094064.1">
    <property type="nucleotide sequence ID" value="NZ_LBHU01000003.1"/>
</dbReference>
<accession>A0A0H0XMI3</accession>